<organism evidence="2 3">
    <name type="scientific">Plectosphaerella plurivora</name>
    <dbReference type="NCBI Taxonomy" id="936078"/>
    <lineage>
        <taxon>Eukaryota</taxon>
        <taxon>Fungi</taxon>
        <taxon>Dikarya</taxon>
        <taxon>Ascomycota</taxon>
        <taxon>Pezizomycotina</taxon>
        <taxon>Sordariomycetes</taxon>
        <taxon>Hypocreomycetidae</taxon>
        <taxon>Glomerellales</taxon>
        <taxon>Plectosphaerellaceae</taxon>
        <taxon>Plectosphaerella</taxon>
    </lineage>
</organism>
<dbReference type="InterPro" id="IPR010730">
    <property type="entry name" value="HET"/>
</dbReference>
<dbReference type="PANTHER" id="PTHR33112:SF16">
    <property type="entry name" value="HETEROKARYON INCOMPATIBILITY DOMAIN-CONTAINING PROTEIN"/>
    <property type="match status" value="1"/>
</dbReference>
<evidence type="ECO:0000313" key="3">
    <source>
        <dbReference type="Proteomes" id="UP000770015"/>
    </source>
</evidence>
<reference evidence="2" key="1">
    <citation type="journal article" date="2021" name="Nat. Commun.">
        <title>Genetic determinants of endophytism in the Arabidopsis root mycobiome.</title>
        <authorList>
            <person name="Mesny F."/>
            <person name="Miyauchi S."/>
            <person name="Thiergart T."/>
            <person name="Pickel B."/>
            <person name="Atanasova L."/>
            <person name="Karlsson M."/>
            <person name="Huettel B."/>
            <person name="Barry K.W."/>
            <person name="Haridas S."/>
            <person name="Chen C."/>
            <person name="Bauer D."/>
            <person name="Andreopoulos W."/>
            <person name="Pangilinan J."/>
            <person name="LaButti K."/>
            <person name="Riley R."/>
            <person name="Lipzen A."/>
            <person name="Clum A."/>
            <person name="Drula E."/>
            <person name="Henrissat B."/>
            <person name="Kohler A."/>
            <person name="Grigoriev I.V."/>
            <person name="Martin F.M."/>
            <person name="Hacquard S."/>
        </authorList>
    </citation>
    <scope>NUCLEOTIDE SEQUENCE</scope>
    <source>
        <strain evidence="2">MPI-SDFR-AT-0117</strain>
    </source>
</reference>
<protein>
    <submittedName>
        <fullName evidence="2">Heterokaryon incompatibility protein-domain-containing protein</fullName>
    </submittedName>
</protein>
<dbReference type="Proteomes" id="UP000770015">
    <property type="component" value="Unassembled WGS sequence"/>
</dbReference>
<evidence type="ECO:0000259" key="1">
    <source>
        <dbReference type="Pfam" id="PF06985"/>
    </source>
</evidence>
<accession>A0A9P9A3I1</accession>
<dbReference type="EMBL" id="JAGSXJ010000043">
    <property type="protein sequence ID" value="KAH6663275.1"/>
    <property type="molecule type" value="Genomic_DNA"/>
</dbReference>
<evidence type="ECO:0000313" key="2">
    <source>
        <dbReference type="EMBL" id="KAH6663275.1"/>
    </source>
</evidence>
<proteinExistence type="predicted"/>
<keyword evidence="3" id="KW-1185">Reference proteome</keyword>
<comment type="caution">
    <text evidence="2">The sequence shown here is derived from an EMBL/GenBank/DDBJ whole genome shotgun (WGS) entry which is preliminary data.</text>
</comment>
<gene>
    <name evidence="2" type="ORF">F5X68DRAFT_251443</name>
</gene>
<name>A0A9P9A3I1_9PEZI</name>
<dbReference type="PANTHER" id="PTHR33112">
    <property type="entry name" value="DOMAIN PROTEIN, PUTATIVE-RELATED"/>
    <property type="match status" value="1"/>
</dbReference>
<sequence length="623" mass="69136">MVTFADSIADRCDFCHTLFTHLLPFTSQSLLPSNASCPWPVGDTAPSFPRLKASATAGCGICAFLRSVIIEDFSIRPVNLDAAASPEVLAKWNGTIEFESRLSSYIIDGLRCLRLRLSLGWTERIIDLSLFNHSLKGSQIFAEADTVPLCNKSVSVIQGWLKDCKGHSSCQVPPSKIFAPTRLLYVPKSDRDALCLRTANKPGLEYAALSYCWGKQTPSHPQHPLLSRTTRDNLQARKTSIPENVLPLTIREAITVARRLGIRYLWIDLLCIVQDDPADWSSESQLMGSIFQHASLTIAATSSTSMLQGFLRRPRSRQVGLPQRLLLRYPAVLPPTRSTAPDDSWSRRGWISQEQRLSPRILHFGQLCLYYECACGRRSELRDPSGPAPPPRIFETRYDRAEDIEKFSKTTLSFPADKLPAIAGLAAAYSETLGSEYIAGLWLESIEIGLLWLGVDKLSSPATPRAPSWSWAAVDGAVRWDCFVGRPAPTSLIKLLAYEVTVDPSDPQGRLFTGFLEPYAIPIPLADAEQWDPGKGELSLLEVRYVPDVGVSFDVKDAVWALPVFTCAIGMGSKWEVRGLVLEALDGTPPTRFRRLGWYRSTHQTTMAKEMLASGQARTIRLE</sequence>
<feature type="domain" description="Heterokaryon incompatibility" evidence="1">
    <location>
        <begin position="206"/>
        <end position="354"/>
    </location>
</feature>
<dbReference type="AlphaFoldDB" id="A0A9P9A3I1"/>
<dbReference type="OrthoDB" id="2958217at2759"/>
<dbReference type="Pfam" id="PF06985">
    <property type="entry name" value="HET"/>
    <property type="match status" value="1"/>
</dbReference>